<evidence type="ECO:0000259" key="5">
    <source>
        <dbReference type="Pfam" id="PF04755"/>
    </source>
</evidence>
<dbReference type="OMA" id="MECSIDF"/>
<feature type="chain" id="PRO_5035187465" description="Plastid lipid-associated protein/fibrillin conserved domain-containing protein" evidence="4">
    <location>
        <begin position="35"/>
        <end position="323"/>
    </location>
</feature>
<dbReference type="AlphaFoldDB" id="A0A8J6C9B1"/>
<keyword evidence="7" id="KW-1185">Reference proteome</keyword>
<proteinExistence type="predicted"/>
<protein>
    <recommendedName>
        <fullName evidence="5">Plastid lipid-associated protein/fibrillin conserved domain-containing protein</fullName>
    </recommendedName>
</protein>
<feature type="signal peptide" evidence="4">
    <location>
        <begin position="1"/>
        <end position="34"/>
    </location>
</feature>
<name>A0A8J6C9B1_DIALT</name>
<feature type="region of interest" description="Disordered" evidence="3">
    <location>
        <begin position="58"/>
        <end position="96"/>
    </location>
</feature>
<dbReference type="Pfam" id="PF04755">
    <property type="entry name" value="PAP_fibrillin"/>
    <property type="match status" value="1"/>
</dbReference>
<evidence type="ECO:0000256" key="4">
    <source>
        <dbReference type="SAM" id="SignalP"/>
    </source>
</evidence>
<gene>
    <name evidence="6" type="ORF">KFE25_010592</name>
</gene>
<keyword evidence="4" id="KW-0732">Signal</keyword>
<reference evidence="6" key="1">
    <citation type="submission" date="2021-05" db="EMBL/GenBank/DDBJ databases">
        <title>The genome of the haptophyte Pavlova lutheri (Diacronema luteri, Pavlovales) - a model for lipid biosynthesis in eukaryotic algae.</title>
        <authorList>
            <person name="Hulatt C.J."/>
            <person name="Posewitz M.C."/>
        </authorList>
    </citation>
    <scope>NUCLEOTIDE SEQUENCE</scope>
    <source>
        <strain evidence="6">NIVA-4/92</strain>
    </source>
</reference>
<sequence length="323" mass="33517">MRSILCSGSGRFAAELARMLRILGFALCASCAAAMHAPAARPPAVLASRVLAAVRMSSPLPPPPPDSLGLGGSTAGVGGSTAGTAGASPSAKSSEDDAFSMFGDGDDELAIAKESLINELGDGLQALGDNQASRKVDRELIAELLLQLEKLNPTEAPATSPLLNGKWKFLYAGGQTPGMVSLVALLRLAAAAPKSPSGATLLDVGETTLTITRNQPRVEASLKVRVLSLENTIKLFTTLEAKTGSVLVEEYKEVESDLFGIKLPLQAPASFSRSIVVSYLDDDLLIVRSLGGAPDVLVRMDKEWSAPGGSASADDGWESMPSD</sequence>
<dbReference type="EMBL" id="JAGTXO010000026">
    <property type="protein sequence ID" value="KAG8461405.1"/>
    <property type="molecule type" value="Genomic_DNA"/>
</dbReference>
<keyword evidence="2" id="KW-0934">Plastid</keyword>
<evidence type="ECO:0000313" key="6">
    <source>
        <dbReference type="EMBL" id="KAG8461405.1"/>
    </source>
</evidence>
<feature type="compositionally biased region" description="Gly residues" evidence="3">
    <location>
        <begin position="69"/>
        <end position="81"/>
    </location>
</feature>
<dbReference type="InterPro" id="IPR039633">
    <property type="entry name" value="PAP"/>
</dbReference>
<feature type="compositionally biased region" description="Low complexity" evidence="3">
    <location>
        <begin position="82"/>
        <end position="92"/>
    </location>
</feature>
<comment type="caution">
    <text evidence="6">The sequence shown here is derived from an EMBL/GenBank/DDBJ whole genome shotgun (WGS) entry which is preliminary data.</text>
</comment>
<evidence type="ECO:0000256" key="2">
    <source>
        <dbReference type="ARBA" id="ARBA00022640"/>
    </source>
</evidence>
<organism evidence="6 7">
    <name type="scientific">Diacronema lutheri</name>
    <name type="common">Unicellular marine alga</name>
    <name type="synonym">Monochrysis lutheri</name>
    <dbReference type="NCBI Taxonomy" id="2081491"/>
    <lineage>
        <taxon>Eukaryota</taxon>
        <taxon>Haptista</taxon>
        <taxon>Haptophyta</taxon>
        <taxon>Pavlovophyceae</taxon>
        <taxon>Pavlovales</taxon>
        <taxon>Pavlovaceae</taxon>
        <taxon>Diacronema</taxon>
    </lineage>
</organism>
<evidence type="ECO:0000256" key="1">
    <source>
        <dbReference type="ARBA" id="ARBA00004474"/>
    </source>
</evidence>
<comment type="subcellular location">
    <subcellularLocation>
        <location evidence="1">Plastid</location>
    </subcellularLocation>
</comment>
<dbReference type="OrthoDB" id="2015720at2759"/>
<evidence type="ECO:0000313" key="7">
    <source>
        <dbReference type="Proteomes" id="UP000751190"/>
    </source>
</evidence>
<accession>A0A8J6C9B1</accession>
<feature type="domain" description="Plastid lipid-associated protein/fibrillin conserved" evidence="5">
    <location>
        <begin position="132"/>
        <end position="234"/>
    </location>
</feature>
<evidence type="ECO:0000256" key="3">
    <source>
        <dbReference type="SAM" id="MobiDB-lite"/>
    </source>
</evidence>
<dbReference type="Proteomes" id="UP000751190">
    <property type="component" value="Unassembled WGS sequence"/>
</dbReference>
<dbReference type="GO" id="GO:0009536">
    <property type="term" value="C:plastid"/>
    <property type="evidence" value="ECO:0007669"/>
    <property type="project" value="UniProtKB-SubCell"/>
</dbReference>
<dbReference type="InterPro" id="IPR006843">
    <property type="entry name" value="PAP/fibrillin_dom"/>
</dbReference>
<dbReference type="PANTHER" id="PTHR31906">
    <property type="entry name" value="PLASTID-LIPID-ASSOCIATED PROTEIN 4, CHLOROPLASTIC-RELATED"/>
    <property type="match status" value="1"/>
</dbReference>